<reference evidence="8 9" key="1">
    <citation type="submission" date="2024-04" db="EMBL/GenBank/DDBJ databases">
        <title>Flavobacterium sp. DGU99 16S ribosomal RNA gene Genome sequencing and assembly.</title>
        <authorList>
            <person name="Park S."/>
        </authorList>
    </citation>
    <scope>NUCLEOTIDE SEQUENCE [LARGE SCALE GENOMIC DNA]</scope>
    <source>
        <strain evidence="8 9">DGU99</strain>
    </source>
</reference>
<name>A0ABU9HJZ1_9FLAO</name>
<evidence type="ECO:0000256" key="4">
    <source>
        <dbReference type="ARBA" id="ARBA00023136"/>
    </source>
</evidence>
<keyword evidence="5" id="KW-0998">Cell outer membrane</keyword>
<organism evidence="8 9">
    <name type="scientific">Flavobacterium flavipallidum</name>
    <dbReference type="NCBI Taxonomy" id="3139140"/>
    <lineage>
        <taxon>Bacteria</taxon>
        <taxon>Pseudomonadati</taxon>
        <taxon>Bacteroidota</taxon>
        <taxon>Flavobacteriia</taxon>
        <taxon>Flavobacteriales</taxon>
        <taxon>Flavobacteriaceae</taxon>
        <taxon>Flavobacterium</taxon>
    </lineage>
</organism>
<feature type="domain" description="SusD-like N-terminal" evidence="7">
    <location>
        <begin position="49"/>
        <end position="226"/>
    </location>
</feature>
<evidence type="ECO:0000256" key="1">
    <source>
        <dbReference type="ARBA" id="ARBA00004442"/>
    </source>
</evidence>
<keyword evidence="9" id="KW-1185">Reference proteome</keyword>
<dbReference type="Pfam" id="PF14322">
    <property type="entry name" value="SusD-like_3"/>
    <property type="match status" value="1"/>
</dbReference>
<dbReference type="Proteomes" id="UP001398556">
    <property type="component" value="Unassembled WGS sequence"/>
</dbReference>
<evidence type="ECO:0000313" key="9">
    <source>
        <dbReference type="Proteomes" id="UP001398556"/>
    </source>
</evidence>
<evidence type="ECO:0000313" key="8">
    <source>
        <dbReference type="EMBL" id="MEL1240359.1"/>
    </source>
</evidence>
<dbReference type="SUPFAM" id="SSF48452">
    <property type="entry name" value="TPR-like"/>
    <property type="match status" value="1"/>
</dbReference>
<keyword evidence="4" id="KW-0472">Membrane</keyword>
<evidence type="ECO:0000259" key="6">
    <source>
        <dbReference type="Pfam" id="PF07980"/>
    </source>
</evidence>
<feature type="domain" description="RagB/SusD" evidence="6">
    <location>
        <begin position="318"/>
        <end position="459"/>
    </location>
</feature>
<protein>
    <submittedName>
        <fullName evidence="8">RagB/SusD family nutrient uptake outer membrane protein</fullName>
    </submittedName>
</protein>
<dbReference type="InterPro" id="IPR012944">
    <property type="entry name" value="SusD_RagB_dom"/>
</dbReference>
<evidence type="ECO:0000256" key="2">
    <source>
        <dbReference type="ARBA" id="ARBA00006275"/>
    </source>
</evidence>
<dbReference type="Pfam" id="PF07980">
    <property type="entry name" value="SusD_RagB"/>
    <property type="match status" value="1"/>
</dbReference>
<dbReference type="InterPro" id="IPR011990">
    <property type="entry name" value="TPR-like_helical_dom_sf"/>
</dbReference>
<comment type="caution">
    <text evidence="8">The sequence shown here is derived from an EMBL/GenBank/DDBJ whole genome shotgun (WGS) entry which is preliminary data.</text>
</comment>
<dbReference type="InterPro" id="IPR033985">
    <property type="entry name" value="SusD-like_N"/>
</dbReference>
<dbReference type="Gene3D" id="1.25.40.390">
    <property type="match status" value="1"/>
</dbReference>
<proteinExistence type="inferred from homology"/>
<evidence type="ECO:0000256" key="3">
    <source>
        <dbReference type="ARBA" id="ARBA00022729"/>
    </source>
</evidence>
<sequence length="459" mass="51100">MKNLALFKIISLIVVCLPLSHCESFIEVAPPQSQLTGANTFDELPTATAALSDIYIQMRENGIVSGVSNGGTNLMGNYADELDFYGTNAQLMAFNNHTIVPSSTLISGLWNSTYNQIYAANAVYTGVTNSDLIASEDKNRLLGEALFLRAYLHFYLMNTFGAIPYITSTDYNVNKSISKLTKEELYQNIIADLQQAEVLIPNSYPTAEHVRPNKATVSALLARVSLYAEDWEAAESYATTVIENSLYSWEDDVTAVFLKDSPSIIWALHPGIAGLNTKEARTFVFTSGPPTRPALSLNLMNAFETNDLRKTNWTRTIVKASSSWAHAYKYKKNSNTGTSVEYTILFRLAEQYLIRAEARVHNNDLIGAQEDLNKIRNRAGLLNTTATTPEALLEAILKERRVELFLEQGHRWYDLKRAGEADAVLSPVKPAWENTQILLPLPEAELLLNKNLLPQNTGY</sequence>
<dbReference type="CDD" id="cd08977">
    <property type="entry name" value="SusD"/>
    <property type="match status" value="1"/>
</dbReference>
<evidence type="ECO:0000256" key="5">
    <source>
        <dbReference type="ARBA" id="ARBA00023237"/>
    </source>
</evidence>
<keyword evidence="3" id="KW-0732">Signal</keyword>
<evidence type="ECO:0000259" key="7">
    <source>
        <dbReference type="Pfam" id="PF14322"/>
    </source>
</evidence>
<accession>A0ABU9HJZ1</accession>
<comment type="similarity">
    <text evidence="2">Belongs to the SusD family.</text>
</comment>
<dbReference type="RefSeq" id="WP_341699603.1">
    <property type="nucleotide sequence ID" value="NZ_JBBYHU010000006.1"/>
</dbReference>
<dbReference type="EMBL" id="JBBYHU010000006">
    <property type="protein sequence ID" value="MEL1240359.1"/>
    <property type="molecule type" value="Genomic_DNA"/>
</dbReference>
<comment type="subcellular location">
    <subcellularLocation>
        <location evidence="1">Cell outer membrane</location>
    </subcellularLocation>
</comment>
<gene>
    <name evidence="8" type="ORF">AAEO59_04795</name>
</gene>